<feature type="domain" description="F-box" evidence="1">
    <location>
        <begin position="151"/>
        <end position="195"/>
    </location>
</feature>
<dbReference type="SUPFAM" id="SSF81383">
    <property type="entry name" value="F-box domain"/>
    <property type="match status" value="1"/>
</dbReference>
<gene>
    <name evidence="2" type="ORF">HJC23_012850</name>
</gene>
<dbReference type="Proteomes" id="UP001516023">
    <property type="component" value="Unassembled WGS sequence"/>
</dbReference>
<comment type="caution">
    <text evidence="2">The sequence shown here is derived from an EMBL/GenBank/DDBJ whole genome shotgun (WGS) entry which is preliminary data.</text>
</comment>
<dbReference type="InterPro" id="IPR036047">
    <property type="entry name" value="F-box-like_dom_sf"/>
</dbReference>
<organism evidence="2 3">
    <name type="scientific">Cyclotella cryptica</name>
    <dbReference type="NCBI Taxonomy" id="29204"/>
    <lineage>
        <taxon>Eukaryota</taxon>
        <taxon>Sar</taxon>
        <taxon>Stramenopiles</taxon>
        <taxon>Ochrophyta</taxon>
        <taxon>Bacillariophyta</taxon>
        <taxon>Coscinodiscophyceae</taxon>
        <taxon>Thalassiosirophycidae</taxon>
        <taxon>Stephanodiscales</taxon>
        <taxon>Stephanodiscaceae</taxon>
        <taxon>Cyclotella</taxon>
    </lineage>
</organism>
<proteinExistence type="predicted"/>
<dbReference type="PROSITE" id="PS50181">
    <property type="entry name" value="FBOX"/>
    <property type="match status" value="1"/>
</dbReference>
<sequence>MTLHEQLETKRRQNIARLQEVACCHICECTSWRRCFSNFIPNDTKQFSGEHDTERVMQSSREQETAETQWAEPMPMRTCQCFGVEEDGGCWPYSLRVCEMCLKDDDVTGRIRICGLCGIVACDKDCGAWDMLECTDREEWNNAELKRFIEPFPLQSLPEALTSYIFFYLDGEDLMNTGFTCSSLLSQAEKVAMEIVKSVNHQYVSGPIKRLDDTETDPTKIRFFLEGTNTFYLRAPIDEQDFDEDLFDAKKWLPLLRRMERMTQEIYYLGFEVALGDYSAPSRFLRNQEKLAFKLSILLNSTWSMTSYFPPRNLDNPRMDNITIRAGYVQVTQEIASIPPNSDNDELIFSVNKKLTEGVHRIICRFACNTSLLPGSVGILGHHDDGMVVWEAQLMVCLCFEREAIVGLEYDSIHHSLRTYSIIENTIRVESFSINQTRGQLYFAAAFSRVSAVTTYNQLSVRECCPEEWAKFITHTPHLLKIPQLELIPEGDMMHILFGGTRNPQSLNVNNMVGLSDLTMFVQNEAAAHE</sequence>
<protein>
    <recommendedName>
        <fullName evidence="1">F-box domain-containing protein</fullName>
    </recommendedName>
</protein>
<evidence type="ECO:0000313" key="2">
    <source>
        <dbReference type="EMBL" id="KAL3794143.1"/>
    </source>
</evidence>
<dbReference type="AlphaFoldDB" id="A0ABD3Q1C2"/>
<reference evidence="2 3" key="1">
    <citation type="journal article" date="2020" name="G3 (Bethesda)">
        <title>Improved Reference Genome for Cyclotella cryptica CCMP332, a Model for Cell Wall Morphogenesis, Salinity Adaptation, and Lipid Production in Diatoms (Bacillariophyta).</title>
        <authorList>
            <person name="Roberts W.R."/>
            <person name="Downey K.M."/>
            <person name="Ruck E.C."/>
            <person name="Traller J.C."/>
            <person name="Alverson A.J."/>
        </authorList>
    </citation>
    <scope>NUCLEOTIDE SEQUENCE [LARGE SCALE GENOMIC DNA]</scope>
    <source>
        <strain evidence="2 3">CCMP332</strain>
    </source>
</reference>
<dbReference type="InterPro" id="IPR001810">
    <property type="entry name" value="F-box_dom"/>
</dbReference>
<name>A0ABD3Q1C2_9STRA</name>
<accession>A0ABD3Q1C2</accession>
<evidence type="ECO:0000313" key="3">
    <source>
        <dbReference type="Proteomes" id="UP001516023"/>
    </source>
</evidence>
<keyword evidence="3" id="KW-1185">Reference proteome</keyword>
<dbReference type="EMBL" id="JABMIG020000083">
    <property type="protein sequence ID" value="KAL3794143.1"/>
    <property type="molecule type" value="Genomic_DNA"/>
</dbReference>
<evidence type="ECO:0000259" key="1">
    <source>
        <dbReference type="PROSITE" id="PS50181"/>
    </source>
</evidence>